<evidence type="ECO:0000256" key="1">
    <source>
        <dbReference type="SAM" id="MobiDB-lite"/>
    </source>
</evidence>
<dbReference type="Proteomes" id="UP000035762">
    <property type="component" value="Unassembled WGS sequence"/>
</dbReference>
<dbReference type="AlphaFoldDB" id="A0A090MHY3"/>
<feature type="region of interest" description="Disordered" evidence="1">
    <location>
        <begin position="1"/>
        <end position="61"/>
    </location>
</feature>
<keyword evidence="3" id="KW-0418">Kinase</keyword>
<evidence type="ECO:0000259" key="2">
    <source>
        <dbReference type="Pfam" id="PF13188"/>
    </source>
</evidence>
<protein>
    <submittedName>
        <fullName evidence="3">Cell-division control histidine kinase PdhS</fullName>
    </submittedName>
</protein>
<keyword evidence="3" id="KW-0808">Transferase</keyword>
<dbReference type="InterPro" id="IPR000014">
    <property type="entry name" value="PAS"/>
</dbReference>
<dbReference type="STRING" id="1035.BN961_00527"/>
<dbReference type="GO" id="GO:0016301">
    <property type="term" value="F:kinase activity"/>
    <property type="evidence" value="ECO:0007669"/>
    <property type="project" value="UniProtKB-KW"/>
</dbReference>
<proteinExistence type="predicted"/>
<feature type="compositionally biased region" description="Basic and acidic residues" evidence="1">
    <location>
        <begin position="30"/>
        <end position="49"/>
    </location>
</feature>
<organism evidence="3 4">
    <name type="scientific">Afipia felis</name>
    <name type="common">Cat scratch disease bacillus</name>
    <dbReference type="NCBI Taxonomy" id="1035"/>
    <lineage>
        <taxon>Bacteria</taxon>
        <taxon>Pseudomonadati</taxon>
        <taxon>Pseudomonadota</taxon>
        <taxon>Alphaproteobacteria</taxon>
        <taxon>Hyphomicrobiales</taxon>
        <taxon>Nitrobacteraceae</taxon>
        <taxon>Afipia</taxon>
    </lineage>
</organism>
<evidence type="ECO:0000313" key="3">
    <source>
        <dbReference type="EMBL" id="CEG07146.1"/>
    </source>
</evidence>
<name>A0A090MHY3_AFIFE</name>
<feature type="domain" description="PAS" evidence="2">
    <location>
        <begin position="90"/>
        <end position="127"/>
    </location>
</feature>
<reference evidence="3 4" key="1">
    <citation type="journal article" date="2014" name="Genome Announc.">
        <title>Genome Sequence of Afipia felis Strain 76713, Isolated in Hospital Water Using an Amoeba Co-Culture Procedure.</title>
        <authorList>
            <person name="Benamar S."/>
            <person name="La Scola B."/>
            <person name="Croce O."/>
        </authorList>
    </citation>
    <scope>NUCLEOTIDE SEQUENCE [LARGE SCALE GENOMIC DNA]</scope>
    <source>
        <strain evidence="3 4">76713</strain>
    </source>
</reference>
<dbReference type="EMBL" id="CCAZ020000001">
    <property type="protein sequence ID" value="CEG07146.1"/>
    <property type="molecule type" value="Genomic_DNA"/>
</dbReference>
<sequence>MPFRAANDDARPPVLTPGENNAFQELARQLSERLEHETERRLSALHEEEQANDSSAAQPHDDMIFESGEDEIEVPPAQLSPVARAPQNTSLYDQLPSGVLVYRADRLLYANNAFLAATGYATLNALNKDGGLGALYVGSGVADTDASGEGTPIKVSTVSMGAHQALDARLHTVDWEGENALALILSPPVRQRRRIMPSPSPPNRCRAPAT</sequence>
<evidence type="ECO:0000313" key="4">
    <source>
        <dbReference type="Proteomes" id="UP000035762"/>
    </source>
</evidence>
<accession>A0A090MHY3</accession>
<feature type="compositionally biased region" description="Basic and acidic residues" evidence="1">
    <location>
        <begin position="1"/>
        <end position="11"/>
    </location>
</feature>
<comment type="caution">
    <text evidence="3">The sequence shown here is derived from an EMBL/GenBank/DDBJ whole genome shotgun (WGS) entry which is preliminary data.</text>
</comment>
<keyword evidence="4" id="KW-1185">Reference proteome</keyword>
<dbReference type="Pfam" id="PF13188">
    <property type="entry name" value="PAS_8"/>
    <property type="match status" value="1"/>
</dbReference>
<gene>
    <name evidence="3" type="primary">pdhS_2</name>
    <name evidence="3" type="ORF">BN961_00527</name>
</gene>